<dbReference type="Proteomes" id="UP000587070">
    <property type="component" value="Unassembled WGS sequence"/>
</dbReference>
<feature type="domain" description="HDOD" evidence="1">
    <location>
        <begin position="24"/>
        <end position="213"/>
    </location>
</feature>
<dbReference type="InterPro" id="IPR013976">
    <property type="entry name" value="HDOD"/>
</dbReference>
<dbReference type="PANTHER" id="PTHR33525:SF3">
    <property type="entry name" value="RIBONUCLEASE Y"/>
    <property type="match status" value="1"/>
</dbReference>
<dbReference type="EMBL" id="JACIGE010000014">
    <property type="protein sequence ID" value="MBB4248821.1"/>
    <property type="molecule type" value="Genomic_DNA"/>
</dbReference>
<gene>
    <name evidence="2" type="ORF">GGD90_003221</name>
</gene>
<dbReference type="CDD" id="cd00077">
    <property type="entry name" value="HDc"/>
    <property type="match status" value="1"/>
</dbReference>
<dbReference type="InterPro" id="IPR003607">
    <property type="entry name" value="HD/PDEase_dom"/>
</dbReference>
<reference evidence="2 3" key="1">
    <citation type="submission" date="2020-08" db="EMBL/GenBank/DDBJ databases">
        <title>Genome sequencing of Purple Non-Sulfur Bacteria from various extreme environments.</title>
        <authorList>
            <person name="Mayer M."/>
        </authorList>
    </citation>
    <scope>NUCLEOTIDE SEQUENCE [LARGE SCALE GENOMIC DNA]</scope>
    <source>
        <strain evidence="2 3">2761</strain>
    </source>
</reference>
<comment type="caution">
    <text evidence="2">The sequence shown here is derived from an EMBL/GenBank/DDBJ whole genome shotgun (WGS) entry which is preliminary data.</text>
</comment>
<name>A0A840GBG9_RHOTE</name>
<dbReference type="SMART" id="SM00471">
    <property type="entry name" value="HDc"/>
    <property type="match status" value="1"/>
</dbReference>
<proteinExistence type="predicted"/>
<dbReference type="InterPro" id="IPR052340">
    <property type="entry name" value="RNase_Y/CdgJ"/>
</dbReference>
<evidence type="ECO:0000313" key="3">
    <source>
        <dbReference type="Proteomes" id="UP000587070"/>
    </source>
</evidence>
<sequence length="282" mass="30604">MVNPVCYRILEDIARDLSGDEVTFPTFLDLTFRIRTALKNPDLAIEQLASLVGAEPLMSVRIMRMANSAALNSSGRPIADVKSAVTRVGIKAVRTVSFAVAMEQLLRSKKMAPFEALSHRLWDHTVLVAALCRVLARRLSPVNPDEAMFAGLVHDIGAFYLLSHAVNFPELLADHEEVIALLRQWHDNIGHALLSALGQPDEVLQAVLEHEQPRALSTVRTLADVVYLANRLADTRCSWSGDGGRGQLDGEALSGVIEGDALAMLLAEAEQEILSLKAGLGG</sequence>
<keyword evidence="3" id="KW-1185">Reference proteome</keyword>
<dbReference type="PANTHER" id="PTHR33525">
    <property type="match status" value="1"/>
</dbReference>
<accession>A0A840GBG9</accession>
<evidence type="ECO:0000313" key="2">
    <source>
        <dbReference type="EMBL" id="MBB4248821.1"/>
    </source>
</evidence>
<dbReference type="PROSITE" id="PS51833">
    <property type="entry name" value="HDOD"/>
    <property type="match status" value="1"/>
</dbReference>
<evidence type="ECO:0000259" key="1">
    <source>
        <dbReference type="PROSITE" id="PS51833"/>
    </source>
</evidence>
<dbReference type="RefSeq" id="WP_153117693.1">
    <property type="nucleotide sequence ID" value="NZ_JACIGE010000014.1"/>
</dbReference>
<dbReference type="OrthoDB" id="9797768at2"/>
<dbReference type="Pfam" id="PF08668">
    <property type="entry name" value="HDOD"/>
    <property type="match status" value="1"/>
</dbReference>
<dbReference type="SUPFAM" id="SSF109604">
    <property type="entry name" value="HD-domain/PDEase-like"/>
    <property type="match status" value="1"/>
</dbReference>
<protein>
    <submittedName>
        <fullName evidence="2">HD-like signal output (HDOD) protein</fullName>
    </submittedName>
</protein>
<organism evidence="2 3">
    <name type="scientific">Rhodocyclus tenuis</name>
    <name type="common">Rhodospirillum tenue</name>
    <dbReference type="NCBI Taxonomy" id="1066"/>
    <lineage>
        <taxon>Bacteria</taxon>
        <taxon>Pseudomonadati</taxon>
        <taxon>Pseudomonadota</taxon>
        <taxon>Betaproteobacteria</taxon>
        <taxon>Rhodocyclales</taxon>
        <taxon>Rhodocyclaceae</taxon>
        <taxon>Rhodocyclus</taxon>
    </lineage>
</organism>
<dbReference type="Gene3D" id="1.10.3210.10">
    <property type="entry name" value="Hypothetical protein af1432"/>
    <property type="match status" value="1"/>
</dbReference>
<dbReference type="AlphaFoldDB" id="A0A840GBG9"/>